<evidence type="ECO:0000313" key="4">
    <source>
        <dbReference type="Proteomes" id="UP000062973"/>
    </source>
</evidence>
<dbReference type="Pfam" id="PF20256">
    <property type="entry name" value="MoCoBD_2"/>
    <property type="match status" value="1"/>
</dbReference>
<dbReference type="Gene3D" id="3.30.365.10">
    <property type="entry name" value="Aldehyde oxidase/xanthine dehydrogenase, molybdopterin binding domain"/>
    <property type="match status" value="4"/>
</dbReference>
<dbReference type="InterPro" id="IPR036856">
    <property type="entry name" value="Ald_Oxase/Xan_DH_a/b_sf"/>
</dbReference>
<reference evidence="3 4" key="1">
    <citation type="submission" date="2014-07" db="EMBL/GenBank/DDBJ databases">
        <title>Whole Genome Sequence of the Amycolatopsis methanolica 239.</title>
        <authorList>
            <person name="Tang B."/>
        </authorList>
    </citation>
    <scope>NUCLEOTIDE SEQUENCE [LARGE SCALE GENOMIC DNA]</scope>
    <source>
        <strain evidence="3 4">239</strain>
    </source>
</reference>
<dbReference type="PATRIC" id="fig|1068978.7.peg.1919"/>
<sequence length="810" mass="86922">MTEIATRAAAPEAPAADTPRPGVSPAAGVQRPLYGVGERRARFDALGRVRGTISYAGDEPVGPGTAFVGVHRSTMPHARIVAVDASAALEIEGVLAVVTGRDLYEVFGDRIYTGPAFSDQPCLAVDKVRYVGEAVAAVLATDLATARAAAEEVAVEYEELPPVYDIADGLRGDSFVHEELRPSSVFADLAHLRGVRDTNVCYEYRQISGDAAAEHAAATTTVSATTWAPPTHHVPIELPSTTAWVDSDRLEMLSTTQTPSYVRQTISNLLDLPLSRVRVMTRPLGGSFGCKMYDRFEPLAAALAWTTRRRIRIDATREEAFLLTSRHGAEVAGSISADAEGDLVAFSSDVRYDTGAFADVGPRITAKSGLVAPGPYRIKSVDVRSRCVYTNKVSAGPFRGFGVPQVTWSHETLIDELAHELGEDPYLFRRRHLLREGDVATVGTPMHSADFVTCIDEVTKAVGWDERTPEGDGRWVHGKGVAVGMKAVLTPTIANATLNLNQDGSATLLISTVDMGQGSDTIMAQIAGQVLRLDSRLIHVVRADTDATPYDTITAGSRSTYHTGNAVRLVAEAMRDKLLGFAAEQWDVPAEELRLDTEGVVHVGGDRRISVQDLVCAKFGARGATVTTAENFTSWWVPYDHDTGLTEKATEHWFAGAAAVRLAVDTYTGRIRTQHLAVAGDVGKAINPTLVEQQLAGAALMGLGHTLFDELVYDQGQLTNATLLDYQLPSFKDVPEKLTPIIVESAHRDGPFGAKGVGETAILAIAPAYSAAVRDACGARITTLPLTPERVLNHLTSLTAGDGNAREDRR</sequence>
<dbReference type="Gene3D" id="3.90.1170.50">
    <property type="entry name" value="Aldehyde oxidase/xanthine dehydrogenase, a/b hammerhead"/>
    <property type="match status" value="1"/>
</dbReference>
<evidence type="ECO:0000259" key="2">
    <source>
        <dbReference type="SMART" id="SM01008"/>
    </source>
</evidence>
<name>A0A076MME7_AMYME</name>
<evidence type="ECO:0000313" key="3">
    <source>
        <dbReference type="EMBL" id="AIJ21904.1"/>
    </source>
</evidence>
<dbReference type="Pfam" id="PF01315">
    <property type="entry name" value="Ald_Xan_dh_C"/>
    <property type="match status" value="1"/>
</dbReference>
<evidence type="ECO:0000256" key="1">
    <source>
        <dbReference type="SAM" id="MobiDB-lite"/>
    </source>
</evidence>
<dbReference type="GO" id="GO:0005506">
    <property type="term" value="F:iron ion binding"/>
    <property type="evidence" value="ECO:0007669"/>
    <property type="project" value="InterPro"/>
</dbReference>
<dbReference type="STRING" id="1068978.AMETH_1812"/>
<organism evidence="3 4">
    <name type="scientific">Amycolatopsis methanolica 239</name>
    <dbReference type="NCBI Taxonomy" id="1068978"/>
    <lineage>
        <taxon>Bacteria</taxon>
        <taxon>Bacillati</taxon>
        <taxon>Actinomycetota</taxon>
        <taxon>Actinomycetes</taxon>
        <taxon>Pseudonocardiales</taxon>
        <taxon>Pseudonocardiaceae</taxon>
        <taxon>Amycolatopsis</taxon>
        <taxon>Amycolatopsis methanolica group</taxon>
    </lineage>
</organism>
<dbReference type="eggNOG" id="COG1529">
    <property type="taxonomic scope" value="Bacteria"/>
</dbReference>
<proteinExistence type="predicted"/>
<dbReference type="InterPro" id="IPR046867">
    <property type="entry name" value="AldOxase/xan_DH_MoCoBD2"/>
</dbReference>
<accession>A0A076MME7</accession>
<dbReference type="InterPro" id="IPR016208">
    <property type="entry name" value="Ald_Oxase/xanthine_DH-like"/>
</dbReference>
<gene>
    <name evidence="3" type="ORF">AMETH_1812</name>
</gene>
<dbReference type="PANTHER" id="PTHR11908:SF157">
    <property type="entry name" value="XANTHINE DEHYDROGENASE SUBUNIT D-RELATED"/>
    <property type="match status" value="1"/>
</dbReference>
<dbReference type="Proteomes" id="UP000062973">
    <property type="component" value="Chromosome"/>
</dbReference>
<feature type="domain" description="Aldehyde oxidase/xanthine dehydrogenase a/b hammerhead" evidence="2">
    <location>
        <begin position="50"/>
        <end position="161"/>
    </location>
</feature>
<dbReference type="InterPro" id="IPR008274">
    <property type="entry name" value="AldOxase/xan_DH_MoCoBD1"/>
</dbReference>
<dbReference type="InterPro" id="IPR037165">
    <property type="entry name" value="AldOxase/xan_DH_Mopterin-bd_sf"/>
</dbReference>
<feature type="compositionally biased region" description="Low complexity" evidence="1">
    <location>
        <begin position="1"/>
        <end position="21"/>
    </location>
</feature>
<feature type="region of interest" description="Disordered" evidence="1">
    <location>
        <begin position="1"/>
        <end position="29"/>
    </location>
</feature>
<dbReference type="RefSeq" id="WP_223843087.1">
    <property type="nucleotide sequence ID" value="NZ_AQUL01000001.1"/>
</dbReference>
<dbReference type="PANTHER" id="PTHR11908">
    <property type="entry name" value="XANTHINE DEHYDROGENASE"/>
    <property type="match status" value="1"/>
</dbReference>
<dbReference type="Pfam" id="PF02738">
    <property type="entry name" value="MoCoBD_1"/>
    <property type="match status" value="1"/>
</dbReference>
<dbReference type="SMART" id="SM01008">
    <property type="entry name" value="Ald_Xan_dh_C"/>
    <property type="match status" value="1"/>
</dbReference>
<dbReference type="AlphaFoldDB" id="A0A076MME7"/>
<dbReference type="EMBL" id="CP009110">
    <property type="protein sequence ID" value="AIJ21904.1"/>
    <property type="molecule type" value="Genomic_DNA"/>
</dbReference>
<dbReference type="InterPro" id="IPR000674">
    <property type="entry name" value="Ald_Oxase/Xan_DH_a/b"/>
</dbReference>
<keyword evidence="4" id="KW-1185">Reference proteome</keyword>
<dbReference type="SUPFAM" id="SSF54665">
    <property type="entry name" value="CO dehydrogenase molybdoprotein N-domain-like"/>
    <property type="match status" value="1"/>
</dbReference>
<dbReference type="GO" id="GO:0016491">
    <property type="term" value="F:oxidoreductase activity"/>
    <property type="evidence" value="ECO:0007669"/>
    <property type="project" value="InterPro"/>
</dbReference>
<dbReference type="KEGG" id="amq:AMETH_1812"/>
<dbReference type="HOGENOM" id="CLU_001681_2_1_11"/>
<protein>
    <submittedName>
        <fullName evidence="3">Xanthine dehydrogenase</fullName>
    </submittedName>
</protein>
<dbReference type="SUPFAM" id="SSF56003">
    <property type="entry name" value="Molybdenum cofactor-binding domain"/>
    <property type="match status" value="1"/>
</dbReference>